<name>A0A2N5E3D9_9GAMM</name>
<evidence type="ECO:0000313" key="1">
    <source>
        <dbReference type="EMBL" id="PLR35201.1"/>
    </source>
</evidence>
<dbReference type="AlphaFoldDB" id="A0A2N5E3D9"/>
<dbReference type="GO" id="GO:0016853">
    <property type="term" value="F:isomerase activity"/>
    <property type="evidence" value="ECO:0007669"/>
    <property type="project" value="UniProtKB-KW"/>
</dbReference>
<reference evidence="1 2" key="1">
    <citation type="submission" date="2017-12" db="EMBL/GenBank/DDBJ databases">
        <title>Characterization of six clinical isolates of Enterochimera gen. nov., a novel genus of the Yersiniaciae family and the three species Enterochimera arupensis sp. nov., Enterochimera coloradensis sp. nov, and Enterochimera californica sp. nov.</title>
        <authorList>
            <person name="Rossi A."/>
            <person name="Fisher M."/>
        </authorList>
    </citation>
    <scope>NUCLEOTIDE SEQUENCE [LARGE SCALE GENOMIC DNA]</scope>
    <source>
        <strain evidence="2">2016-Iso4</strain>
    </source>
</reference>
<dbReference type="OrthoDB" id="2237247at2"/>
<dbReference type="Gene3D" id="3.20.20.150">
    <property type="entry name" value="Divalent-metal-dependent TIM barrel enzymes"/>
    <property type="match status" value="1"/>
</dbReference>
<evidence type="ECO:0000313" key="2">
    <source>
        <dbReference type="Proteomes" id="UP000234503"/>
    </source>
</evidence>
<dbReference type="InterPro" id="IPR036237">
    <property type="entry name" value="Xyl_isomerase-like_sf"/>
</dbReference>
<dbReference type="EMBL" id="PJZH01000009">
    <property type="protein sequence ID" value="PLR35201.1"/>
    <property type="molecule type" value="Genomic_DNA"/>
</dbReference>
<protein>
    <submittedName>
        <fullName evidence="1">Xylose isomerase</fullName>
    </submittedName>
</protein>
<gene>
    <name evidence="1" type="ORF">CYR32_11070</name>
</gene>
<dbReference type="SUPFAM" id="SSF51658">
    <property type="entry name" value="Xylose isomerase-like"/>
    <property type="match status" value="1"/>
</dbReference>
<sequence length="250" mass="27386">MTREIVVVTAAYGSDRVRELGGQAALLPVIAQAGADSVEIRRELFDRLSLDQLPALGDDIAQHQLGCVYSVPEALFCEDGTCHPQLESFFLEAQQLGARVMKLSLGHYRPCTSLRALKALLDAQPVRLVVENDQTPDCGLLLPMSAFLRAAADAALPIGMTFDMGNWHWVGQAPHCAADTLADHVTYVHVKAATQRAGKWHAVALDNSDGQWRELLTRLPEDAPRGIEFPLEGDDLVAVTRHYVDLLRAE</sequence>
<proteinExistence type="predicted"/>
<accession>A0A2N5E3D9</accession>
<keyword evidence="2" id="KW-1185">Reference proteome</keyword>
<keyword evidence="1" id="KW-0413">Isomerase</keyword>
<dbReference type="Proteomes" id="UP000234503">
    <property type="component" value="Unassembled WGS sequence"/>
</dbReference>
<organism evidence="1 2">
    <name type="scientific">Chimaeribacter coloradensis</name>
    <dbReference type="NCBI Taxonomy" id="2060068"/>
    <lineage>
        <taxon>Bacteria</taxon>
        <taxon>Pseudomonadati</taxon>
        <taxon>Pseudomonadota</taxon>
        <taxon>Gammaproteobacteria</taxon>
        <taxon>Enterobacterales</taxon>
        <taxon>Yersiniaceae</taxon>
        <taxon>Chimaeribacter</taxon>
    </lineage>
</organism>
<comment type="caution">
    <text evidence="1">The sequence shown here is derived from an EMBL/GenBank/DDBJ whole genome shotgun (WGS) entry which is preliminary data.</text>
</comment>
<dbReference type="RefSeq" id="WP_101824456.1">
    <property type="nucleotide sequence ID" value="NZ_PJZH01000009.1"/>
</dbReference>